<keyword evidence="7" id="KW-1133">Transmembrane helix</keyword>
<name>A0ABQ5VQT2_9RHOB</name>
<evidence type="ECO:0000256" key="1">
    <source>
        <dbReference type="ARBA" id="ARBA00004533"/>
    </source>
</evidence>
<evidence type="ECO:0000256" key="2">
    <source>
        <dbReference type="ARBA" id="ARBA00022448"/>
    </source>
</evidence>
<keyword evidence="3" id="KW-1003">Cell membrane</keyword>
<dbReference type="InterPro" id="IPR024961">
    <property type="entry name" value="T2SS_GspC_N"/>
</dbReference>
<keyword evidence="6" id="KW-0653">Protein transport</keyword>
<proteinExistence type="predicted"/>
<evidence type="ECO:0000256" key="6">
    <source>
        <dbReference type="ARBA" id="ARBA00022927"/>
    </source>
</evidence>
<evidence type="ECO:0000256" key="3">
    <source>
        <dbReference type="ARBA" id="ARBA00022475"/>
    </source>
</evidence>
<dbReference type="Pfam" id="PF11356">
    <property type="entry name" value="T2SSC"/>
    <property type="match status" value="1"/>
</dbReference>
<dbReference type="EMBL" id="BSNL01000025">
    <property type="protein sequence ID" value="GLQ29504.1"/>
    <property type="molecule type" value="Genomic_DNA"/>
</dbReference>
<evidence type="ECO:0000259" key="9">
    <source>
        <dbReference type="Pfam" id="PF11356"/>
    </source>
</evidence>
<dbReference type="RefSeq" id="WP_284376971.1">
    <property type="nucleotide sequence ID" value="NZ_BSNL01000025.1"/>
</dbReference>
<comment type="subcellular location">
    <subcellularLocation>
        <location evidence="1">Cell inner membrane</location>
    </subcellularLocation>
</comment>
<keyword evidence="2" id="KW-0813">Transport</keyword>
<reference evidence="10" key="2">
    <citation type="submission" date="2023-01" db="EMBL/GenBank/DDBJ databases">
        <title>Draft genome sequence of Sulfitobacter pacificus strain NBRC 109915.</title>
        <authorList>
            <person name="Sun Q."/>
            <person name="Mori K."/>
        </authorList>
    </citation>
    <scope>NUCLEOTIDE SEQUENCE</scope>
    <source>
        <strain evidence="10">NBRC 109915</strain>
    </source>
</reference>
<organism evidence="10 11">
    <name type="scientific">Sulfitobacter pacificus</name>
    <dbReference type="NCBI Taxonomy" id="1499314"/>
    <lineage>
        <taxon>Bacteria</taxon>
        <taxon>Pseudomonadati</taxon>
        <taxon>Pseudomonadota</taxon>
        <taxon>Alphaproteobacteria</taxon>
        <taxon>Rhodobacterales</taxon>
        <taxon>Roseobacteraceae</taxon>
        <taxon>Sulfitobacter</taxon>
    </lineage>
</organism>
<dbReference type="Gene3D" id="2.30.42.10">
    <property type="match status" value="1"/>
</dbReference>
<accession>A0ABQ5VQT2</accession>
<gene>
    <name evidence="10" type="ORF">GCM10007927_43080</name>
</gene>
<protein>
    <recommendedName>
        <fullName evidence="9">Type II secretion system protein GspC N-terminal domain-containing protein</fullName>
    </recommendedName>
</protein>
<dbReference type="SUPFAM" id="SSF50156">
    <property type="entry name" value="PDZ domain-like"/>
    <property type="match status" value="1"/>
</dbReference>
<evidence type="ECO:0000313" key="11">
    <source>
        <dbReference type="Proteomes" id="UP001161388"/>
    </source>
</evidence>
<keyword evidence="4" id="KW-0997">Cell inner membrane</keyword>
<evidence type="ECO:0000256" key="5">
    <source>
        <dbReference type="ARBA" id="ARBA00022692"/>
    </source>
</evidence>
<sequence length="295" mass="31092">MTARHLWLVSFFVALALLASLVFAATRLGWHLSGHTDVLPMEVSAPPVDQSIEAPRDINAILALAPFGQAVAVAQTVAPANAQQRLDLALRGVLVDPDPEQSRAFVLAAGSTSVFRIGEMVQSAELVAINADTITLKDGGALLIVGFDGMVTGDSAAPSQTAEPEVGDPNDPFARLAAALVPGHGSIDLREAPPPETTEEYINLWRGRITQNPQAAMDSVGVELVDNGYRIKADPNIGVTLAGLRPGDVVTRLNGQAVGDLDSDRLLYDDVAASGIARLEVVRDGQALLLTFPLR</sequence>
<evidence type="ECO:0000256" key="7">
    <source>
        <dbReference type="ARBA" id="ARBA00022989"/>
    </source>
</evidence>
<keyword evidence="11" id="KW-1185">Reference proteome</keyword>
<comment type="caution">
    <text evidence="10">The sequence shown here is derived from an EMBL/GenBank/DDBJ whole genome shotgun (WGS) entry which is preliminary data.</text>
</comment>
<dbReference type="InterPro" id="IPR036034">
    <property type="entry name" value="PDZ_sf"/>
</dbReference>
<evidence type="ECO:0000313" key="10">
    <source>
        <dbReference type="EMBL" id="GLQ29504.1"/>
    </source>
</evidence>
<evidence type="ECO:0000256" key="4">
    <source>
        <dbReference type="ARBA" id="ARBA00022519"/>
    </source>
</evidence>
<dbReference type="Gene3D" id="2.30.30.830">
    <property type="match status" value="1"/>
</dbReference>
<keyword evidence="5" id="KW-0812">Transmembrane</keyword>
<evidence type="ECO:0000256" key="8">
    <source>
        <dbReference type="ARBA" id="ARBA00023136"/>
    </source>
</evidence>
<dbReference type="Proteomes" id="UP001161388">
    <property type="component" value="Unassembled WGS sequence"/>
</dbReference>
<keyword evidence="8" id="KW-0472">Membrane</keyword>
<feature type="domain" description="Type II secretion system protein GspC N-terminal" evidence="9">
    <location>
        <begin position="17"/>
        <end position="142"/>
    </location>
</feature>
<reference evidence="10" key="1">
    <citation type="journal article" date="2014" name="Int. J. Syst. Evol. Microbiol.">
        <title>Complete genome of a new Firmicutes species belonging to the dominant human colonic microbiota ('Ruminococcus bicirculans') reveals two chromosomes and a selective capacity to utilize plant glucans.</title>
        <authorList>
            <consortium name="NISC Comparative Sequencing Program"/>
            <person name="Wegmann U."/>
            <person name="Louis P."/>
            <person name="Goesmann A."/>
            <person name="Henrissat B."/>
            <person name="Duncan S.H."/>
            <person name="Flint H.J."/>
        </authorList>
    </citation>
    <scope>NUCLEOTIDE SEQUENCE</scope>
    <source>
        <strain evidence="10">NBRC 109915</strain>
    </source>
</reference>